<keyword evidence="3" id="KW-0862">Zinc</keyword>
<feature type="transmembrane region" description="Helical" evidence="5">
    <location>
        <begin position="150"/>
        <end position="173"/>
    </location>
</feature>
<dbReference type="Pfam" id="PF23113">
    <property type="entry name" value="MARCHF6_C"/>
    <property type="match status" value="1"/>
</dbReference>
<dbReference type="InterPro" id="IPR013083">
    <property type="entry name" value="Znf_RING/FYVE/PHD"/>
</dbReference>
<feature type="transmembrane region" description="Helical" evidence="5">
    <location>
        <begin position="241"/>
        <end position="262"/>
    </location>
</feature>
<dbReference type="InterPro" id="IPR056521">
    <property type="entry name" value="MARCHF6-like_C"/>
</dbReference>
<dbReference type="InterPro" id="IPR011016">
    <property type="entry name" value="Znf_RING-CH"/>
</dbReference>
<dbReference type="PANTHER" id="PTHR13145">
    <property type="entry name" value="SSM4 PROTEIN"/>
    <property type="match status" value="1"/>
</dbReference>
<dbReference type="PROSITE" id="PS51292">
    <property type="entry name" value="ZF_RING_CH"/>
    <property type="match status" value="1"/>
</dbReference>
<evidence type="ECO:0000256" key="5">
    <source>
        <dbReference type="SAM" id="Phobius"/>
    </source>
</evidence>
<feature type="transmembrane region" description="Helical" evidence="5">
    <location>
        <begin position="467"/>
        <end position="489"/>
    </location>
</feature>
<evidence type="ECO:0000313" key="8">
    <source>
        <dbReference type="RefSeq" id="XP_056866619.1"/>
    </source>
</evidence>
<keyword evidence="5" id="KW-0472">Membrane</keyword>
<evidence type="ECO:0000256" key="2">
    <source>
        <dbReference type="ARBA" id="ARBA00022771"/>
    </source>
</evidence>
<name>A0A9W3DSC6_RAPSA</name>
<feature type="transmembrane region" description="Helical" evidence="5">
    <location>
        <begin position="348"/>
        <end position="368"/>
    </location>
</feature>
<organism evidence="7 8">
    <name type="scientific">Raphanus sativus</name>
    <name type="common">Radish</name>
    <name type="synonym">Raphanus raphanistrum var. sativus</name>
    <dbReference type="NCBI Taxonomy" id="3726"/>
    <lineage>
        <taxon>Eukaryota</taxon>
        <taxon>Viridiplantae</taxon>
        <taxon>Streptophyta</taxon>
        <taxon>Embryophyta</taxon>
        <taxon>Tracheophyta</taxon>
        <taxon>Spermatophyta</taxon>
        <taxon>Magnoliopsida</taxon>
        <taxon>eudicotyledons</taxon>
        <taxon>Gunneridae</taxon>
        <taxon>Pentapetalae</taxon>
        <taxon>rosids</taxon>
        <taxon>malvids</taxon>
        <taxon>Brassicales</taxon>
        <taxon>Brassicaceae</taxon>
        <taxon>Brassiceae</taxon>
        <taxon>Raphanus</taxon>
    </lineage>
</organism>
<dbReference type="GO" id="GO:0036503">
    <property type="term" value="P:ERAD pathway"/>
    <property type="evidence" value="ECO:0007669"/>
    <property type="project" value="TreeGrafter"/>
</dbReference>
<gene>
    <name evidence="8" type="primary">LOC108860828</name>
</gene>
<feature type="transmembrane region" description="Helical" evidence="5">
    <location>
        <begin position="110"/>
        <end position="130"/>
    </location>
</feature>
<dbReference type="Pfam" id="PF12906">
    <property type="entry name" value="RINGv"/>
    <property type="match status" value="1"/>
</dbReference>
<keyword evidence="7" id="KW-1185">Reference proteome</keyword>
<feature type="domain" description="RING-CH-type" evidence="6">
    <location>
        <begin position="18"/>
        <end position="79"/>
    </location>
</feature>
<feature type="transmembrane region" description="Helical" evidence="5">
    <location>
        <begin position="601"/>
        <end position="634"/>
    </location>
</feature>
<feature type="transmembrane region" description="Helical" evidence="5">
    <location>
        <begin position="827"/>
        <end position="845"/>
    </location>
</feature>
<dbReference type="GeneID" id="108860828"/>
<feature type="transmembrane region" description="Helical" evidence="5">
    <location>
        <begin position="654"/>
        <end position="674"/>
    </location>
</feature>
<dbReference type="RefSeq" id="XP_056866619.1">
    <property type="nucleotide sequence ID" value="XM_057010639.1"/>
</dbReference>
<feature type="transmembrane region" description="Helical" evidence="5">
    <location>
        <begin position="695"/>
        <end position="717"/>
    </location>
</feature>
<evidence type="ECO:0000259" key="6">
    <source>
        <dbReference type="PROSITE" id="PS51292"/>
    </source>
</evidence>
<feature type="transmembrane region" description="Helical" evidence="5">
    <location>
        <begin position="309"/>
        <end position="328"/>
    </location>
</feature>
<evidence type="ECO:0000313" key="7">
    <source>
        <dbReference type="Proteomes" id="UP000504610"/>
    </source>
</evidence>
<accession>A0A9W3DSC6</accession>
<dbReference type="CDD" id="cd16702">
    <property type="entry name" value="RING_CH-C4HC3_MARCH6"/>
    <property type="match status" value="1"/>
</dbReference>
<dbReference type="OrthoDB" id="264354at2759"/>
<dbReference type="PANTHER" id="PTHR13145:SF7">
    <property type="entry name" value="RING-CH-TYPE DOMAIN-CONTAINING PROTEIN"/>
    <property type="match status" value="1"/>
</dbReference>
<dbReference type="Gene3D" id="3.30.40.10">
    <property type="entry name" value="Zinc/RING finger domain, C3HC4 (zinc finger)"/>
    <property type="match status" value="1"/>
</dbReference>
<dbReference type="GO" id="GO:0005789">
    <property type="term" value="C:endoplasmic reticulum membrane"/>
    <property type="evidence" value="ECO:0007669"/>
    <property type="project" value="TreeGrafter"/>
</dbReference>
<evidence type="ECO:0000256" key="1">
    <source>
        <dbReference type="ARBA" id="ARBA00022723"/>
    </source>
</evidence>
<protein>
    <submittedName>
        <fullName evidence="8">Probable E3 ubiquitin ligase SUD1</fullName>
    </submittedName>
</protein>
<feature type="transmembrane region" description="Helical" evidence="5">
    <location>
        <begin position="380"/>
        <end position="405"/>
    </location>
</feature>
<dbReference type="KEGG" id="rsz:108860828"/>
<feature type="transmembrane region" description="Helical" evidence="5">
    <location>
        <begin position="282"/>
        <end position="302"/>
    </location>
</feature>
<feature type="transmembrane region" description="Helical" evidence="5">
    <location>
        <begin position="737"/>
        <end position="760"/>
    </location>
</feature>
<reference evidence="7" key="1">
    <citation type="journal article" date="2019" name="Database">
        <title>The radish genome database (RadishGD): an integrated information resource for radish genomics.</title>
        <authorList>
            <person name="Yu H.J."/>
            <person name="Baek S."/>
            <person name="Lee Y.J."/>
            <person name="Cho A."/>
            <person name="Mun J.H."/>
        </authorList>
    </citation>
    <scope>NUCLEOTIDE SEQUENCE [LARGE SCALE GENOMIC DNA]</scope>
    <source>
        <strain evidence="7">cv. WK10039</strain>
    </source>
</reference>
<feature type="transmembrane region" description="Helical" evidence="5">
    <location>
        <begin position="788"/>
        <end position="807"/>
    </location>
</feature>
<dbReference type="SMART" id="SM00744">
    <property type="entry name" value="RINGv"/>
    <property type="match status" value="1"/>
</dbReference>
<dbReference type="GO" id="GO:0008270">
    <property type="term" value="F:zinc ion binding"/>
    <property type="evidence" value="ECO:0007669"/>
    <property type="project" value="UniProtKB-KW"/>
</dbReference>
<evidence type="ECO:0000256" key="3">
    <source>
        <dbReference type="ARBA" id="ARBA00022833"/>
    </source>
</evidence>
<evidence type="ECO:0000256" key="4">
    <source>
        <dbReference type="SAM" id="MobiDB-lite"/>
    </source>
</evidence>
<dbReference type="AlphaFoldDB" id="A0A9W3DSC6"/>
<feature type="region of interest" description="Disordered" evidence="4">
    <location>
        <begin position="1"/>
        <end position="27"/>
    </location>
</feature>
<keyword evidence="5" id="KW-1133">Transmembrane helix</keyword>
<reference evidence="8" key="2">
    <citation type="submission" date="2025-08" db="UniProtKB">
        <authorList>
            <consortium name="RefSeq"/>
        </authorList>
    </citation>
    <scope>IDENTIFICATION</scope>
    <source>
        <tissue evidence="8">Leaf</tissue>
    </source>
</reference>
<sequence>MDDSPEVDGYDQKSFSSGEEEEEDSCRICRSPEKPGNPLMFPCSCRGSIKYVHQDCLLIWLDRRGYKKCEVCGRSYSFVPVYSENAPERLPCNEFLIGVSSRASRYIKLIGPWIAVILLNTYFVSFHPWAQQFAADSRSRDSWMSRKLPYLLPGLLYNSLVSSFMNMATSVMIDTGDVDVRRFGRVVQVLWKYLTILSVWHHHKMVGVLGQPQRPIVLPQNAQIHEFGVIRQLLFFLDDDAFALLAISVYVSTLFVLLPVWIGWVVLATSGGSFLSVNSPVILGYMTLLSACFAYFTLPLIPFPAIVRWVSLGVHFTALKLPSLLWAFSVKTCKTLQSQTSFQAIVQWVSLGFHFVAVILPPPLWILIKDSFVLCIKIGVLPWIIGCWLEICTSPLFGTGFFQIFETLSDLPSMTTLRWLSGILCLLVAESFMKRIQEIIHKRAFWYLLDVTDPDYKITKMNFGHTFFALASHGVLLVIMFHLPIRAITLISPSFFPLQLWVMDEKVSFGARFVYVRLLMASPKWLLGLTKPAVELIVQNWIVTVSSWLELSDFLLVGPRGPMMQPRSTLLFYSLAEGSMVTLHGSQNAEEDVKDQRDNRFLLRVALMLVLAALSMFIVSTAFMGLPIFLGRGFLESMSFILRYYGLKRDDLCAFWIGYNTWTGIYTCTCFVYDEIHKGRIDVLLRDVSEWIRNVLLFSIWVTVIPGLLGVLIDLMVIIPTRVPLDESPVYFLIQDWLIGVVVLHIWALLTMLTPINWFATEAWRRKFERIRTVGIDRLPSMWLLREVIGSLIITLITTLSIPYLLVKSVFPLLGFQESVNSAVERLIWPALLALIAVWFMVKLTREVVINVHQLVFNERYMVGERLDNLAEEEDTELRI</sequence>
<dbReference type="Proteomes" id="UP000504610">
    <property type="component" value="Chromosome 5"/>
</dbReference>
<keyword evidence="2" id="KW-0863">Zinc-finger</keyword>
<proteinExistence type="predicted"/>
<dbReference type="SUPFAM" id="SSF57850">
    <property type="entry name" value="RING/U-box"/>
    <property type="match status" value="1"/>
</dbReference>
<keyword evidence="1" id="KW-0479">Metal-binding</keyword>
<keyword evidence="5" id="KW-0812">Transmembrane</keyword>